<dbReference type="KEGG" id="mpsy:CEK71_07960"/>
<dbReference type="Proteomes" id="UP000197019">
    <property type="component" value="Chromosome"/>
</dbReference>
<dbReference type="InterPro" id="IPR043746">
    <property type="entry name" value="DUF5691"/>
</dbReference>
<name>A0A1Z4BXQ4_9GAMM</name>
<dbReference type="EMBL" id="CP022129">
    <property type="protein sequence ID" value="ASF46023.1"/>
    <property type="molecule type" value="Genomic_DNA"/>
</dbReference>
<dbReference type="RefSeq" id="WP_088618897.1">
    <property type="nucleotide sequence ID" value="NZ_CP022129.1"/>
</dbReference>
<organism evidence="1 2">
    <name type="scientific">Methylovulum psychrotolerans</name>
    <dbReference type="NCBI Taxonomy" id="1704499"/>
    <lineage>
        <taxon>Bacteria</taxon>
        <taxon>Pseudomonadati</taxon>
        <taxon>Pseudomonadota</taxon>
        <taxon>Gammaproteobacteria</taxon>
        <taxon>Methylococcales</taxon>
        <taxon>Methylococcaceae</taxon>
        <taxon>Methylovulum</taxon>
    </lineage>
</organism>
<proteinExistence type="predicted"/>
<keyword evidence="2" id="KW-1185">Reference proteome</keyword>
<dbReference type="OrthoDB" id="262508at2"/>
<reference evidence="1 2" key="1">
    <citation type="submission" date="2017-06" db="EMBL/GenBank/DDBJ databases">
        <title>Genome Sequencing of the methanotroph Methylovulum psychrotolerants str. HV10-M2 isolated from a high-altitude environment.</title>
        <authorList>
            <person name="Mateos-Rivera A."/>
        </authorList>
    </citation>
    <scope>NUCLEOTIDE SEQUENCE [LARGE SCALE GENOMIC DNA]</scope>
    <source>
        <strain evidence="1 2">HV10_M2</strain>
    </source>
</reference>
<protein>
    <submittedName>
        <fullName evidence="1">Uncharacterized protein</fullName>
    </submittedName>
</protein>
<dbReference type="Pfam" id="PF18944">
    <property type="entry name" value="DUF5691"/>
    <property type="match status" value="1"/>
</dbReference>
<gene>
    <name evidence="1" type="ORF">CEK71_07960</name>
</gene>
<sequence length="510" mass="56756">MKIWQDLVKHAIVGTQRHSQLPVLAPPDLQSRQHHWQDLSTEQQLLNALALVESYQAVGKIWAAASPAPLSAAVPETAAYCSAHISQCLHRYLHEENHALVKEALGLLSQRQQLLPPELLAAFLTWSESQRPNAAQLRTVIGNRGLWLCGLNPAWQKLPGNLATAVETTDTWLEAIGSARFALFAEALTADRHQALSQLAAQWPVNNAKDRQAFLDVLAGQPTADMLPFLQTITEDRSQGVRERTTRLLAQLQDPELTRLVQDSLLAVLEIHKPLLGHEQLRVNLPDALAEIWKKRGLQEKLEYLPVLTGSAKIGNKAGWLYQWLSLSNPLKLAEQLGLSLATLVDAALRSDFSAALLSGFDFGAALHSCAEFVPLRMPLLNTREQGFWLQHFAPSYPPACIEPVAIAHFQQLDAGQALGFIYNFTAQQDTLSEPFAEAVIDVLLAAAKATPPVFYGYERKSLAQLAFKLPLANYDHLSRRLQQDDNPQFFDLLTHFSQRQALHQEFAHE</sequence>
<dbReference type="AlphaFoldDB" id="A0A1Z4BXQ4"/>
<evidence type="ECO:0000313" key="1">
    <source>
        <dbReference type="EMBL" id="ASF46023.1"/>
    </source>
</evidence>
<accession>A0A1Z4BXQ4</accession>
<evidence type="ECO:0000313" key="2">
    <source>
        <dbReference type="Proteomes" id="UP000197019"/>
    </source>
</evidence>